<gene>
    <name evidence="1" type="ORF">KPL71_005421</name>
</gene>
<dbReference type="EMBL" id="CM039171">
    <property type="protein sequence ID" value="KAH9796055.1"/>
    <property type="molecule type" value="Genomic_DNA"/>
</dbReference>
<keyword evidence="2" id="KW-1185">Reference proteome</keyword>
<name>A0ACB8NEP8_CITSI</name>
<accession>A0ACB8NEP8</accession>
<comment type="caution">
    <text evidence="1">The sequence shown here is derived from an EMBL/GenBank/DDBJ whole genome shotgun (WGS) entry which is preliminary data.</text>
</comment>
<sequence>MVTIKQLEHTKSLTKSATPEQLKCSFLCFQGVKTLNYCLGNQSFFDNTSFVEPSGVPEDLSLLDALLLAQVISGGKKFLAQLNEKWIMDPFILNSIDQNEELLFCVTRSEKANSELIPSAAVPNDSILVIINVRLIANPIEYGHVFVVPCGSNRLYPDARSFEMIVRIAFEINNYSFRLFYDCSSPGASHVYFQACYFPDHLPVELMPIDTFFSDGQRGIYISTLIDYPIKTILFEYTYNNRIIMMEAISEICSSLREKNISYNLLISDCGKRIFLFLQKSAISGNLLAWECGGYFLFGSKYEFDQVTEEAIHKRLSAVSLNDEGFQVVKQLCCSIASKLAV</sequence>
<dbReference type="Proteomes" id="UP000829398">
    <property type="component" value="Chromosome 2"/>
</dbReference>
<protein>
    <submittedName>
        <fullName evidence="1">Uncharacterized protein</fullName>
    </submittedName>
</protein>
<evidence type="ECO:0000313" key="1">
    <source>
        <dbReference type="EMBL" id="KAH9796055.1"/>
    </source>
</evidence>
<organism evidence="1 2">
    <name type="scientific">Citrus sinensis</name>
    <name type="common">Sweet orange</name>
    <name type="synonym">Citrus aurantium var. sinensis</name>
    <dbReference type="NCBI Taxonomy" id="2711"/>
    <lineage>
        <taxon>Eukaryota</taxon>
        <taxon>Viridiplantae</taxon>
        <taxon>Streptophyta</taxon>
        <taxon>Embryophyta</taxon>
        <taxon>Tracheophyta</taxon>
        <taxon>Spermatophyta</taxon>
        <taxon>Magnoliopsida</taxon>
        <taxon>eudicotyledons</taxon>
        <taxon>Gunneridae</taxon>
        <taxon>Pentapetalae</taxon>
        <taxon>rosids</taxon>
        <taxon>malvids</taxon>
        <taxon>Sapindales</taxon>
        <taxon>Rutaceae</taxon>
        <taxon>Aurantioideae</taxon>
        <taxon>Citrus</taxon>
    </lineage>
</organism>
<proteinExistence type="predicted"/>
<reference evidence="2" key="1">
    <citation type="journal article" date="2023" name="Hortic. Res.">
        <title>A chromosome-level phased genome enabling allele-level studies in sweet orange: a case study on citrus Huanglongbing tolerance.</title>
        <authorList>
            <person name="Wu B."/>
            <person name="Yu Q."/>
            <person name="Deng Z."/>
            <person name="Duan Y."/>
            <person name="Luo F."/>
            <person name="Gmitter F. Jr."/>
        </authorList>
    </citation>
    <scope>NUCLEOTIDE SEQUENCE [LARGE SCALE GENOMIC DNA]</scope>
    <source>
        <strain evidence="2">cv. Valencia</strain>
    </source>
</reference>
<evidence type="ECO:0000313" key="2">
    <source>
        <dbReference type="Proteomes" id="UP000829398"/>
    </source>
</evidence>